<reference evidence="1" key="2">
    <citation type="journal article" date="2015" name="Fish Shellfish Immunol.">
        <title>Early steps in the European eel (Anguilla anguilla)-Vibrio vulnificus interaction in the gills: Role of the RtxA13 toxin.</title>
        <authorList>
            <person name="Callol A."/>
            <person name="Pajuelo D."/>
            <person name="Ebbesson L."/>
            <person name="Teles M."/>
            <person name="MacKenzie S."/>
            <person name="Amaro C."/>
        </authorList>
    </citation>
    <scope>NUCLEOTIDE SEQUENCE</scope>
</reference>
<evidence type="ECO:0000313" key="1">
    <source>
        <dbReference type="EMBL" id="JAH87593.1"/>
    </source>
</evidence>
<reference evidence="1" key="1">
    <citation type="submission" date="2014-11" db="EMBL/GenBank/DDBJ databases">
        <authorList>
            <person name="Amaro Gonzalez C."/>
        </authorList>
    </citation>
    <scope>NUCLEOTIDE SEQUENCE</scope>
</reference>
<organism evidence="1">
    <name type="scientific">Anguilla anguilla</name>
    <name type="common">European freshwater eel</name>
    <name type="synonym">Muraena anguilla</name>
    <dbReference type="NCBI Taxonomy" id="7936"/>
    <lineage>
        <taxon>Eukaryota</taxon>
        <taxon>Metazoa</taxon>
        <taxon>Chordata</taxon>
        <taxon>Craniata</taxon>
        <taxon>Vertebrata</taxon>
        <taxon>Euteleostomi</taxon>
        <taxon>Actinopterygii</taxon>
        <taxon>Neopterygii</taxon>
        <taxon>Teleostei</taxon>
        <taxon>Anguilliformes</taxon>
        <taxon>Anguillidae</taxon>
        <taxon>Anguilla</taxon>
    </lineage>
</organism>
<protein>
    <submittedName>
        <fullName evidence="1">Uncharacterized protein</fullName>
    </submittedName>
</protein>
<dbReference type="EMBL" id="GBXM01020984">
    <property type="protein sequence ID" value="JAH87593.1"/>
    <property type="molecule type" value="Transcribed_RNA"/>
</dbReference>
<proteinExistence type="predicted"/>
<sequence>MDREAEYILIVVISISMHRLRTQRKMPLHSGQGCHVPHYLLRIHNR</sequence>
<accession>A0A0E9WDM6</accession>
<dbReference type="AlphaFoldDB" id="A0A0E9WDM6"/>
<name>A0A0E9WDM6_ANGAN</name>